<dbReference type="PANTHER" id="PTHR43296:SF2">
    <property type="entry name" value="PEROXISOMAL 2,4-DIENOYL-COA REDUCTASE [(3E)-ENOYL-COA-PRODUCING]"/>
    <property type="match status" value="1"/>
</dbReference>
<dbReference type="SUPFAM" id="SSF51735">
    <property type="entry name" value="NAD(P)-binding Rossmann-fold domains"/>
    <property type="match status" value="1"/>
</dbReference>
<dbReference type="InterPro" id="IPR045017">
    <property type="entry name" value="DECR2-like"/>
</dbReference>
<gene>
    <name evidence="4" type="ORF">GJ689_08950</name>
</gene>
<dbReference type="EMBL" id="WNKV01000005">
    <property type="protein sequence ID" value="MTW16337.1"/>
    <property type="molecule type" value="Genomic_DNA"/>
</dbReference>
<comment type="similarity">
    <text evidence="1">Belongs to the short-chain dehydrogenases/reductases (SDR) family.</text>
</comment>
<dbReference type="RefSeq" id="WP_155479325.1">
    <property type="nucleotide sequence ID" value="NZ_WNKV01000005.1"/>
</dbReference>
<evidence type="ECO:0000256" key="3">
    <source>
        <dbReference type="ARBA" id="ARBA00023002"/>
    </source>
</evidence>
<dbReference type="InterPro" id="IPR002347">
    <property type="entry name" value="SDR_fam"/>
</dbReference>
<comment type="caution">
    <text evidence="4">The sequence shown here is derived from an EMBL/GenBank/DDBJ whole genome shotgun (WGS) entry which is preliminary data.</text>
</comment>
<name>A0A9X5ARH8_9BRAD</name>
<dbReference type="InterPro" id="IPR036291">
    <property type="entry name" value="NAD(P)-bd_dom_sf"/>
</dbReference>
<dbReference type="Proteomes" id="UP000438991">
    <property type="component" value="Unassembled WGS sequence"/>
</dbReference>
<dbReference type="PRINTS" id="PR00081">
    <property type="entry name" value="GDHRDH"/>
</dbReference>
<evidence type="ECO:0000256" key="2">
    <source>
        <dbReference type="ARBA" id="ARBA00022857"/>
    </source>
</evidence>
<dbReference type="Pfam" id="PF13561">
    <property type="entry name" value="adh_short_C2"/>
    <property type="match status" value="1"/>
</dbReference>
<sequence>MTTTPASTTPASTTAPPFDFTDRRVLVVGGTSGINLGIAEAFAAAGARLAVISRSPAKVTAAVERLSAHGRAATGAAADVRDAEAIARAIDNCAAALGEGIDVLVSGAAGNFPAPLLGMSSRGFGAVVGIDLIGSFNVLGAAHPHLAKPGGVVLHISAPQALHAMVLQGHVCAAKAGVDMLTRVAALEWGCDGIRVNSVVPGPIAETEGMARLAPTPEMERAVAATVPLGRLGTKADVADLCLFLASPWASFVTGAVIPVDGGIAAGGGGALASGMGQLRAVQKAAAVADAAAG</sequence>
<dbReference type="Gene3D" id="3.40.50.720">
    <property type="entry name" value="NAD(P)-binding Rossmann-like Domain"/>
    <property type="match status" value="1"/>
</dbReference>
<evidence type="ECO:0000256" key="1">
    <source>
        <dbReference type="ARBA" id="ARBA00006484"/>
    </source>
</evidence>
<evidence type="ECO:0000313" key="4">
    <source>
        <dbReference type="EMBL" id="MTW16337.1"/>
    </source>
</evidence>
<dbReference type="FunFam" id="3.40.50.720:FF:000084">
    <property type="entry name" value="Short-chain dehydrogenase reductase"/>
    <property type="match status" value="1"/>
</dbReference>
<proteinExistence type="inferred from homology"/>
<dbReference type="GO" id="GO:0009062">
    <property type="term" value="P:fatty acid catabolic process"/>
    <property type="evidence" value="ECO:0007669"/>
    <property type="project" value="InterPro"/>
</dbReference>
<organism evidence="4 5">
    <name type="scientific">Rhodoplanes serenus</name>
    <dbReference type="NCBI Taxonomy" id="200615"/>
    <lineage>
        <taxon>Bacteria</taxon>
        <taxon>Pseudomonadati</taxon>
        <taxon>Pseudomonadota</taxon>
        <taxon>Alphaproteobacteria</taxon>
        <taxon>Hyphomicrobiales</taxon>
        <taxon>Nitrobacteraceae</taxon>
        <taxon>Rhodoplanes</taxon>
    </lineage>
</organism>
<protein>
    <submittedName>
        <fullName evidence="4">SDR family oxidoreductase</fullName>
    </submittedName>
</protein>
<keyword evidence="2" id="KW-0521">NADP</keyword>
<dbReference type="NCBIfam" id="NF005752">
    <property type="entry name" value="PRK07576.1"/>
    <property type="match status" value="1"/>
</dbReference>
<keyword evidence="3" id="KW-0560">Oxidoreductase</keyword>
<accession>A0A9X5ARH8</accession>
<dbReference type="GO" id="GO:0008670">
    <property type="term" value="F:2,4-dienoyl-CoA reductase (NADPH) activity"/>
    <property type="evidence" value="ECO:0007669"/>
    <property type="project" value="InterPro"/>
</dbReference>
<dbReference type="AlphaFoldDB" id="A0A9X5ARH8"/>
<dbReference type="PANTHER" id="PTHR43296">
    <property type="entry name" value="PEROXISOMAL 2,4-DIENOYL-COA REDUCTASE"/>
    <property type="match status" value="1"/>
</dbReference>
<reference evidence="4 5" key="1">
    <citation type="submission" date="2019-11" db="EMBL/GenBank/DDBJ databases">
        <title>Whole-genome sequence of Rhodoplanes serenus DSM 18633, type strain.</title>
        <authorList>
            <person name="Kyndt J.A."/>
            <person name="Meyer T.E."/>
        </authorList>
    </citation>
    <scope>NUCLEOTIDE SEQUENCE [LARGE SCALE GENOMIC DNA]</scope>
    <source>
        <strain evidence="4 5">DSM 18633</strain>
    </source>
</reference>
<evidence type="ECO:0000313" key="5">
    <source>
        <dbReference type="Proteomes" id="UP000438991"/>
    </source>
</evidence>